<evidence type="ECO:0000313" key="2">
    <source>
        <dbReference type="Proteomes" id="UP000198841"/>
    </source>
</evidence>
<dbReference type="Proteomes" id="UP000198841">
    <property type="component" value="Unassembled WGS sequence"/>
</dbReference>
<evidence type="ECO:0000313" key="1">
    <source>
        <dbReference type="EMBL" id="SFJ35802.1"/>
    </source>
</evidence>
<keyword evidence="2" id="KW-1185">Reference proteome</keyword>
<dbReference type="Pfam" id="PF11080">
    <property type="entry name" value="GhoS"/>
    <property type="match status" value="1"/>
</dbReference>
<organism evidence="1 2">
    <name type="scientific">Candidatus Pantoea symbiotica</name>
    <dbReference type="NCBI Taxonomy" id="1884370"/>
    <lineage>
        <taxon>Bacteria</taxon>
        <taxon>Pseudomonadati</taxon>
        <taxon>Pseudomonadota</taxon>
        <taxon>Gammaproteobacteria</taxon>
        <taxon>Enterobacterales</taxon>
        <taxon>Erwiniaceae</taxon>
        <taxon>Pantoea</taxon>
    </lineage>
</organism>
<proteinExistence type="predicted"/>
<accession>A0A1I3QQT9</accession>
<dbReference type="InterPro" id="IPR022597">
    <property type="entry name" value="GhoS"/>
</dbReference>
<protein>
    <submittedName>
        <fullName evidence="1">Uncharacterized protein</fullName>
    </submittedName>
</protein>
<dbReference type="Gene3D" id="3.30.70.2360">
    <property type="match status" value="1"/>
</dbReference>
<comment type="caution">
    <text evidence="1">The sequence shown here is derived from an EMBL/GenBank/DDBJ whole genome shotgun (WGS) entry which is preliminary data.</text>
</comment>
<gene>
    <name evidence="1" type="ORF">SAMN05518863_101225</name>
</gene>
<reference evidence="1 2" key="1">
    <citation type="submission" date="2016-10" db="EMBL/GenBank/DDBJ databases">
        <authorList>
            <person name="Varghese N."/>
            <person name="Submissions S."/>
        </authorList>
    </citation>
    <scope>NUCLEOTIDE SEQUENCE [LARGE SCALE GENOMIC DNA]</scope>
    <source>
        <strain evidence="1 2">YR512</strain>
    </source>
</reference>
<sequence length="96" mass="10440">MSDHDVKRYIVTLKYQENGLGDLQSVNSAMINGGYSTTLSDDEGHPHELGTNSFGIVSALEEHEVAEQAAGYAQIALDKKPEVTVTTLEAFLKEQS</sequence>
<dbReference type="RefSeq" id="WP_008102934.1">
    <property type="nucleotide sequence ID" value="NZ_FOSD01000001.1"/>
</dbReference>
<dbReference type="InterPro" id="IPR038241">
    <property type="entry name" value="GhoS_sf"/>
</dbReference>
<dbReference type="EMBL" id="FOSD01000001">
    <property type="protein sequence ID" value="SFJ35802.1"/>
    <property type="molecule type" value="Genomic_DNA"/>
</dbReference>
<name>A0A1I3QQT9_9GAMM</name>